<feature type="compositionally biased region" description="Basic and acidic residues" evidence="1">
    <location>
        <begin position="59"/>
        <end position="80"/>
    </location>
</feature>
<feature type="compositionally biased region" description="Polar residues" evidence="1">
    <location>
        <begin position="95"/>
        <end position="106"/>
    </location>
</feature>
<dbReference type="EMBL" id="ON887157">
    <property type="protein sequence ID" value="WBR14979.1"/>
    <property type="molecule type" value="Genomic_DNA"/>
</dbReference>
<accession>A0AA95EJC9</accession>
<gene>
    <name evidence="2" type="ORF">pkur_cds_805</name>
</gene>
<feature type="region of interest" description="Disordered" evidence="1">
    <location>
        <begin position="59"/>
        <end position="113"/>
    </location>
</feature>
<feature type="compositionally biased region" description="Low complexity" evidence="1">
    <location>
        <begin position="252"/>
        <end position="274"/>
    </location>
</feature>
<sequence length="325" mass="35177">MAAIMLDRINALSHTDDLADARFDCGTRHVSIGGRPFINVDHALADVLRDVALGACTRIESRGDGGDKDSDEHHDHKRCDDDDDDVDGGDGGGDSASTPQRRSTVVNAPGGDNGTDRIDTAWWIYRSRVAQRLCGAASAGDAIERDHPLDVTVHMCGVVSDLRRAAHERAVCYSPAGLLRLFDRMRARWVDCALGLRLAHLARPDGPVQRAAVRAALGSARRVSLSGRRRRRAVGAHDRPSQIAPTVKSPETATATTTTAAATTTPEARATTTAQPWPVEHMSLDFMYRLQRVINRPVATMVPTRDAPLSPPLADMADDVWRGFA</sequence>
<name>A0AA95EJC9_9VIRU</name>
<evidence type="ECO:0000256" key="1">
    <source>
        <dbReference type="SAM" id="MobiDB-lite"/>
    </source>
</evidence>
<evidence type="ECO:0000313" key="3">
    <source>
        <dbReference type="Proteomes" id="UP001185135"/>
    </source>
</evidence>
<reference evidence="2" key="1">
    <citation type="submission" date="2022-06" db="EMBL/GenBank/DDBJ databases">
        <authorList>
            <person name="Legendre M."/>
            <person name="Claverie J.-M."/>
            <person name="Alempic J.-M."/>
            <person name="Abergel C."/>
        </authorList>
    </citation>
    <scope>NUCLEOTIDE SEQUENCE</scope>
    <source>
        <strain evidence="2">Kuranda</strain>
    </source>
</reference>
<proteinExistence type="predicted"/>
<evidence type="ECO:0000313" key="2">
    <source>
        <dbReference type="EMBL" id="WBR14979.1"/>
    </source>
</evidence>
<organism evidence="2 3">
    <name type="scientific">Pandoravirus kuranda</name>
    <dbReference type="NCBI Taxonomy" id="3019033"/>
    <lineage>
        <taxon>Viruses</taxon>
        <taxon>Pandoravirus</taxon>
    </lineage>
</organism>
<protein>
    <submittedName>
        <fullName evidence="2">Uncharacterized protein</fullName>
    </submittedName>
</protein>
<feature type="region of interest" description="Disordered" evidence="1">
    <location>
        <begin position="226"/>
        <end position="275"/>
    </location>
</feature>
<dbReference type="Proteomes" id="UP001185135">
    <property type="component" value="Segment"/>
</dbReference>